<dbReference type="RefSeq" id="WP_197351339.1">
    <property type="nucleotide sequence ID" value="NZ_CP048882.1"/>
</dbReference>
<proteinExistence type="predicted"/>
<dbReference type="Proteomes" id="UP000595046">
    <property type="component" value="Chromosome"/>
</dbReference>
<name>A0A7T1T702_9ACTN</name>
<evidence type="ECO:0000256" key="1">
    <source>
        <dbReference type="SAM" id="MobiDB-lite"/>
    </source>
</evidence>
<gene>
    <name evidence="2" type="ORF">G4Z16_15315</name>
</gene>
<feature type="region of interest" description="Disordered" evidence="1">
    <location>
        <begin position="179"/>
        <end position="200"/>
    </location>
</feature>
<dbReference type="AlphaFoldDB" id="A0A7T1T702"/>
<dbReference type="EMBL" id="CP048882">
    <property type="protein sequence ID" value="QPP07530.1"/>
    <property type="molecule type" value="Genomic_DNA"/>
</dbReference>
<organism evidence="2 3">
    <name type="scientific">Streptomyces bathyalis</name>
    <dbReference type="NCBI Taxonomy" id="2710756"/>
    <lineage>
        <taxon>Bacteria</taxon>
        <taxon>Bacillati</taxon>
        <taxon>Actinomycetota</taxon>
        <taxon>Actinomycetes</taxon>
        <taxon>Kitasatosporales</taxon>
        <taxon>Streptomycetaceae</taxon>
        <taxon>Streptomyces</taxon>
    </lineage>
</organism>
<protein>
    <recommendedName>
        <fullName evidence="4">Recombinase A</fullName>
    </recommendedName>
</protein>
<keyword evidence="3" id="KW-1185">Reference proteome</keyword>
<sequence>MGTVGVIEGSSLQQEPSGFGVTAELGSLLPGGCLRAGTTVSAGGDMPLLLALAGWAAAEAGPWAVVGLPQLGVLAAQSMGLDVGVGMFVDHPGRHWPEVVATLAEVVPVLLLGGCGPATGRTAQRVGAVLRRTGTVLLTAGEWEGADVRLAVTRSRWVGVGAGHGLLCARQVEVTASGRGAAGGAPRTARLWLPGPDGGTARLTDTDAAEQAASEATSASHGPLRVVR</sequence>
<reference evidence="3" key="1">
    <citation type="submission" date="2020-02" db="EMBL/GenBank/DDBJ databases">
        <title>Streptomyces sp. ASO4wet.</title>
        <authorList>
            <person name="Risdian C."/>
            <person name="Landwehr W."/>
            <person name="Schupp P."/>
            <person name="Wink J."/>
        </authorList>
    </citation>
    <scope>NUCLEOTIDE SEQUENCE [LARGE SCALE GENOMIC DNA]</scope>
    <source>
        <strain evidence="3">ASO4wet</strain>
    </source>
</reference>
<evidence type="ECO:0000313" key="3">
    <source>
        <dbReference type="Proteomes" id="UP000595046"/>
    </source>
</evidence>
<accession>A0A7T1T702</accession>
<dbReference type="KEGG" id="sbat:G4Z16_15315"/>
<evidence type="ECO:0008006" key="4">
    <source>
        <dbReference type="Google" id="ProtNLM"/>
    </source>
</evidence>
<evidence type="ECO:0000313" key="2">
    <source>
        <dbReference type="EMBL" id="QPP07530.1"/>
    </source>
</evidence>